<dbReference type="RefSeq" id="WP_184947063.1">
    <property type="nucleotide sequence ID" value="NZ_BAAAWZ010000001.1"/>
</dbReference>
<sequence>MSRRSLALWAAALAAASAPDLYFWVGALLSGDGGERVFAWMSSGWCAGYEINREVRGVLGLLRGLPLFWYGFAPLVVVAFAGWLLSTRAGRPRLGRTIGLAAAGTMLVVSLPAPALLTVDAALDRDCLSVWGPPELVNRILLDGFCTLVPAVLTALAARPPARTRPVRRGRPARAAVTVAVVAALLLAAAGDGRPDRVSDSGDLDCAGFGDVRVPAMSEREKAFLCRVRSDGFGADGPGVPQLAGMPDRALIAYGRNLCHAATRHGGDTGAKAVQQMMGEAAGGPLTGALAEMCPAVDRVLQAEGERRQAEEKAFYAAAENACAAHPRHRPRIRPVRQARATMWTEFWTIHAWDEGREGEEASDRVADLVGGGDGVLEVWAADEIGHACVTGEAYTRRPPVETRGWEQVVEVGYTTGTGALVLVDGNGDELPDLAAGGAGRYRVRVHVRGRKAAREHIDVPDGTVQLLVMVFPGEERKPVIYR</sequence>
<keyword evidence="1" id="KW-0472">Membrane</keyword>
<organism evidence="2 3">
    <name type="scientific">Planomonospora venezuelensis</name>
    <dbReference type="NCBI Taxonomy" id="1999"/>
    <lineage>
        <taxon>Bacteria</taxon>
        <taxon>Bacillati</taxon>
        <taxon>Actinomycetota</taxon>
        <taxon>Actinomycetes</taxon>
        <taxon>Streptosporangiales</taxon>
        <taxon>Streptosporangiaceae</taxon>
        <taxon>Planomonospora</taxon>
    </lineage>
</organism>
<dbReference type="Proteomes" id="UP000562352">
    <property type="component" value="Unassembled WGS sequence"/>
</dbReference>
<evidence type="ECO:0000313" key="2">
    <source>
        <dbReference type="EMBL" id="MBB5966729.1"/>
    </source>
</evidence>
<feature type="transmembrane region" description="Helical" evidence="1">
    <location>
        <begin position="172"/>
        <end position="191"/>
    </location>
</feature>
<gene>
    <name evidence="2" type="ORF">FHS22_006025</name>
</gene>
<feature type="transmembrane region" description="Helical" evidence="1">
    <location>
        <begin position="139"/>
        <end position="160"/>
    </location>
</feature>
<feature type="transmembrane region" description="Helical" evidence="1">
    <location>
        <begin position="98"/>
        <end position="119"/>
    </location>
</feature>
<keyword evidence="1" id="KW-1133">Transmembrane helix</keyword>
<evidence type="ECO:0000313" key="3">
    <source>
        <dbReference type="Proteomes" id="UP000562352"/>
    </source>
</evidence>
<protein>
    <submittedName>
        <fullName evidence="2">Uncharacterized protein</fullName>
    </submittedName>
</protein>
<comment type="caution">
    <text evidence="2">The sequence shown here is derived from an EMBL/GenBank/DDBJ whole genome shotgun (WGS) entry which is preliminary data.</text>
</comment>
<dbReference type="AlphaFoldDB" id="A0A841DB63"/>
<accession>A0A841DB63</accession>
<dbReference type="EMBL" id="JACHJJ010000026">
    <property type="protein sequence ID" value="MBB5966729.1"/>
    <property type="molecule type" value="Genomic_DNA"/>
</dbReference>
<proteinExistence type="predicted"/>
<keyword evidence="3" id="KW-1185">Reference proteome</keyword>
<feature type="transmembrane region" description="Helical" evidence="1">
    <location>
        <begin position="67"/>
        <end position="86"/>
    </location>
</feature>
<evidence type="ECO:0000256" key="1">
    <source>
        <dbReference type="SAM" id="Phobius"/>
    </source>
</evidence>
<keyword evidence="1" id="KW-0812">Transmembrane</keyword>
<name>A0A841DB63_PLAVE</name>
<reference evidence="2 3" key="1">
    <citation type="submission" date="2020-08" db="EMBL/GenBank/DDBJ databases">
        <title>Genomic Encyclopedia of Type Strains, Phase III (KMG-III): the genomes of soil and plant-associated and newly described type strains.</title>
        <authorList>
            <person name="Whitman W."/>
        </authorList>
    </citation>
    <scope>NUCLEOTIDE SEQUENCE [LARGE SCALE GENOMIC DNA]</scope>
    <source>
        <strain evidence="2 3">CECT 3303</strain>
    </source>
</reference>